<feature type="region of interest" description="Disordered" evidence="1">
    <location>
        <begin position="291"/>
        <end position="316"/>
    </location>
</feature>
<comment type="caution">
    <text evidence="2">The sequence shown here is derived from an EMBL/GenBank/DDBJ whole genome shotgun (WGS) entry which is preliminary data.</text>
</comment>
<accession>A0A1J4K8C2</accession>
<dbReference type="Proteomes" id="UP000179807">
    <property type="component" value="Unassembled WGS sequence"/>
</dbReference>
<feature type="compositionally biased region" description="Polar residues" evidence="1">
    <location>
        <begin position="306"/>
        <end position="316"/>
    </location>
</feature>
<reference evidence="2" key="1">
    <citation type="submission" date="2016-10" db="EMBL/GenBank/DDBJ databases">
        <authorList>
            <person name="Benchimol M."/>
            <person name="Almeida L.G."/>
            <person name="Vasconcelos A.T."/>
            <person name="Perreira-Neves A."/>
            <person name="Rosa I.A."/>
            <person name="Tasca T."/>
            <person name="Bogo M.R."/>
            <person name="de Souza W."/>
        </authorList>
    </citation>
    <scope>NUCLEOTIDE SEQUENCE [LARGE SCALE GENOMIC DNA]</scope>
    <source>
        <strain evidence="2">K</strain>
    </source>
</reference>
<evidence type="ECO:0000313" key="3">
    <source>
        <dbReference type="Proteomes" id="UP000179807"/>
    </source>
</evidence>
<dbReference type="EMBL" id="MLAK01000704">
    <property type="protein sequence ID" value="OHT07128.1"/>
    <property type="molecule type" value="Genomic_DNA"/>
</dbReference>
<proteinExistence type="predicted"/>
<dbReference type="GeneID" id="94824683"/>
<keyword evidence="3" id="KW-1185">Reference proteome</keyword>
<sequence>MANFDKKITSINFMKEFLIYDLLLASKLISLSDGTTTLESLGNTYVLQRTNNRNNNYHEISKLEWFGIKVNGKNISFEILKPETEINEHFFDDHKKLFYTRFGYHIITMTLSHTNSTNGPHENYTISVPIQNYTSYSIVQKFIGFLYQTHPNLTEVPVDNNTITLYKFRFLHNGRYVTDKEMIPPDYQGKIEFDDNEIKQIKVDKIPFFYREFPEEKLYQTEECPTITIGDIKKKYNIERVLLNCNFLEDDQKIKDILYDSDAFSFTFIHHCPKGIPKNYFDLPHYNTFTEPSKQPLDHPEPHGPSPSTIVPTNIK</sequence>
<protein>
    <submittedName>
        <fullName evidence="2">Uncharacterized protein</fullName>
    </submittedName>
</protein>
<evidence type="ECO:0000256" key="1">
    <source>
        <dbReference type="SAM" id="MobiDB-lite"/>
    </source>
</evidence>
<evidence type="ECO:0000313" key="2">
    <source>
        <dbReference type="EMBL" id="OHT07128.1"/>
    </source>
</evidence>
<dbReference type="RefSeq" id="XP_068360264.1">
    <property type="nucleotide sequence ID" value="XM_068489979.1"/>
</dbReference>
<gene>
    <name evidence="2" type="ORF">TRFO_01225</name>
</gene>
<organism evidence="2 3">
    <name type="scientific">Tritrichomonas foetus</name>
    <dbReference type="NCBI Taxonomy" id="1144522"/>
    <lineage>
        <taxon>Eukaryota</taxon>
        <taxon>Metamonada</taxon>
        <taxon>Parabasalia</taxon>
        <taxon>Tritrichomonadida</taxon>
        <taxon>Tritrichomonadidae</taxon>
        <taxon>Tritrichomonas</taxon>
    </lineage>
</organism>
<dbReference type="AlphaFoldDB" id="A0A1J4K8C2"/>
<dbReference type="VEuPathDB" id="TrichDB:TRFO_01225"/>
<name>A0A1J4K8C2_9EUKA</name>